<dbReference type="RefSeq" id="WP_264488619.1">
    <property type="nucleotide sequence ID" value="NZ_JAPDDT010000008.1"/>
</dbReference>
<dbReference type="InterPro" id="IPR003661">
    <property type="entry name" value="HisK_dim/P_dom"/>
</dbReference>
<dbReference type="InterPro" id="IPR035965">
    <property type="entry name" value="PAS-like_dom_sf"/>
</dbReference>
<keyword evidence="14" id="KW-1185">Reference proteome</keyword>
<accession>A0ABT3GM00</accession>
<dbReference type="Gene3D" id="1.10.287.130">
    <property type="match status" value="1"/>
</dbReference>
<dbReference type="SUPFAM" id="SSF47384">
    <property type="entry name" value="Homodimeric domain of signal transducing histidine kinase"/>
    <property type="match status" value="1"/>
</dbReference>
<dbReference type="Gene3D" id="3.30.565.10">
    <property type="entry name" value="Histidine kinase-like ATPase, C-terminal domain"/>
    <property type="match status" value="1"/>
</dbReference>
<dbReference type="PROSITE" id="PS50112">
    <property type="entry name" value="PAS"/>
    <property type="match status" value="1"/>
</dbReference>
<feature type="domain" description="PAC" evidence="12">
    <location>
        <begin position="154"/>
        <end position="220"/>
    </location>
</feature>
<dbReference type="InterPro" id="IPR005467">
    <property type="entry name" value="His_kinase_dom"/>
</dbReference>
<evidence type="ECO:0000256" key="2">
    <source>
        <dbReference type="ARBA" id="ARBA00012438"/>
    </source>
</evidence>
<evidence type="ECO:0000256" key="1">
    <source>
        <dbReference type="ARBA" id="ARBA00000085"/>
    </source>
</evidence>
<reference evidence="13 14" key="1">
    <citation type="submission" date="2022-10" db="EMBL/GenBank/DDBJ databases">
        <title>Luteolibacter arcticus strain CCTCC AB 2014275, whole genome shotgun sequencing project.</title>
        <authorList>
            <person name="Zhao G."/>
            <person name="Shen L."/>
        </authorList>
    </citation>
    <scope>NUCLEOTIDE SEQUENCE [LARGE SCALE GENOMIC DNA]</scope>
    <source>
        <strain evidence="13 14">CCTCC AB 2014275</strain>
    </source>
</reference>
<sequence length="737" mass="82338">MKSDLPPTPMRRSGALVILAGIFVLLGTSWLVMGKGDLNTRIAASAVVLLATGLLIGRLRTIPEATSASDRLAGINLRLEEELDRTREQHRQLDHYFEMLMANVPANIYFKDRESRFLRVNQSMAAYVKKGHPRDLIGKTDHDLFGREHADPARADEVRIIDTGIAITGLLEREVFPDGKTGWVLTNKMPFRDNEGNIIGTFGMSSDVSELVNAKQELERERYLLRSLIDAFPDKIFARDLERRYLVVNRSMAEWVGVDSPEEMIGKTPADYFPEVVVKAGKAEDLRIIENRAGVINREWDLEWKPGDLHHFITTKVPLFDADGKMWGIVGMDRDVTEQRRAQDLVLQAEQRMQAMIDNSPAVISMKDVSGRYLMVNRGFEDLFGLPRKDVLGFTDHQLIADKAAADKFRKHDLLVAEQGDALQMDEELYVDNEPRTYVSVKFPLRDLNGKIQSIGTISTDITDRKAAEQSMHILNQDLLQANEDLKRAQEQLIQAEKMESIGRLAAGVAHEVKNPLAMIGMGIELLARRVPTEDAQGQETIERMKRGIDRAKKIVKGLVDYSSARQLSMEPKDISEVIGDSLALVEYPLRQARVKLFKEVEADLPHVSVDSTKMEQVLVNLMINAMHAMPGGGSLTVRAFARVLSGVRRDEGVRTASHLREGDHVLRIEVDDTGTGIDEAIMSKIFDPFFTTKATGQGTGLGLAVCRKIVELHNGILELENRPEGGVRASVTLKVG</sequence>
<dbReference type="InterPro" id="IPR004358">
    <property type="entry name" value="Sig_transdc_His_kin-like_C"/>
</dbReference>
<dbReference type="EMBL" id="JAPDDT010000008">
    <property type="protein sequence ID" value="MCW1924512.1"/>
    <property type="molecule type" value="Genomic_DNA"/>
</dbReference>
<dbReference type="SUPFAM" id="SSF55874">
    <property type="entry name" value="ATPase domain of HSP90 chaperone/DNA topoisomerase II/histidine kinase"/>
    <property type="match status" value="1"/>
</dbReference>
<dbReference type="SMART" id="SM00091">
    <property type="entry name" value="PAS"/>
    <property type="match status" value="3"/>
</dbReference>
<evidence type="ECO:0000256" key="7">
    <source>
        <dbReference type="ARBA" id="ARBA00022840"/>
    </source>
</evidence>
<keyword evidence="9" id="KW-0175">Coiled coil</keyword>
<dbReference type="SMART" id="SM00388">
    <property type="entry name" value="HisKA"/>
    <property type="match status" value="1"/>
</dbReference>
<feature type="domain" description="PAC" evidence="12">
    <location>
        <begin position="296"/>
        <end position="348"/>
    </location>
</feature>
<dbReference type="Pfam" id="PF00512">
    <property type="entry name" value="HisKA"/>
    <property type="match status" value="1"/>
</dbReference>
<dbReference type="NCBIfam" id="TIGR00229">
    <property type="entry name" value="sensory_box"/>
    <property type="match status" value="3"/>
</dbReference>
<dbReference type="InterPro" id="IPR000700">
    <property type="entry name" value="PAS-assoc_C"/>
</dbReference>
<feature type="domain" description="PAC" evidence="12">
    <location>
        <begin position="423"/>
        <end position="474"/>
    </location>
</feature>
<dbReference type="PANTHER" id="PTHR43065">
    <property type="entry name" value="SENSOR HISTIDINE KINASE"/>
    <property type="match status" value="1"/>
</dbReference>
<feature type="domain" description="PAS" evidence="11">
    <location>
        <begin position="349"/>
        <end position="393"/>
    </location>
</feature>
<dbReference type="Pfam" id="PF02518">
    <property type="entry name" value="HATPase_c"/>
    <property type="match status" value="1"/>
</dbReference>
<dbReference type="Proteomes" id="UP001320876">
    <property type="component" value="Unassembled WGS sequence"/>
</dbReference>
<feature type="domain" description="Histidine kinase" evidence="10">
    <location>
        <begin position="508"/>
        <end position="737"/>
    </location>
</feature>
<evidence type="ECO:0000256" key="9">
    <source>
        <dbReference type="SAM" id="Coils"/>
    </source>
</evidence>
<evidence type="ECO:0000313" key="14">
    <source>
        <dbReference type="Proteomes" id="UP001320876"/>
    </source>
</evidence>
<keyword evidence="8" id="KW-0902">Two-component regulatory system</keyword>
<dbReference type="InterPro" id="IPR036097">
    <property type="entry name" value="HisK_dim/P_sf"/>
</dbReference>
<dbReference type="CDD" id="cd00082">
    <property type="entry name" value="HisKA"/>
    <property type="match status" value="1"/>
</dbReference>
<dbReference type="InterPro" id="IPR003594">
    <property type="entry name" value="HATPase_dom"/>
</dbReference>
<dbReference type="Gene3D" id="3.30.450.20">
    <property type="entry name" value="PAS domain"/>
    <property type="match status" value="3"/>
</dbReference>
<feature type="coiled-coil region" evidence="9">
    <location>
        <begin position="465"/>
        <end position="499"/>
    </location>
</feature>
<proteinExistence type="predicted"/>
<dbReference type="SMART" id="SM00387">
    <property type="entry name" value="HATPase_c"/>
    <property type="match status" value="1"/>
</dbReference>
<dbReference type="CDD" id="cd00130">
    <property type="entry name" value="PAS"/>
    <property type="match status" value="1"/>
</dbReference>
<gene>
    <name evidence="13" type="ORF">OKA05_18245</name>
</gene>
<evidence type="ECO:0000256" key="8">
    <source>
        <dbReference type="ARBA" id="ARBA00023012"/>
    </source>
</evidence>
<dbReference type="InterPro" id="IPR013656">
    <property type="entry name" value="PAS_4"/>
</dbReference>
<dbReference type="PRINTS" id="PR00344">
    <property type="entry name" value="BCTRLSENSOR"/>
</dbReference>
<comment type="catalytic activity">
    <reaction evidence="1">
        <text>ATP + protein L-histidine = ADP + protein N-phospho-L-histidine.</text>
        <dbReference type="EC" id="2.7.13.3"/>
    </reaction>
</comment>
<protein>
    <recommendedName>
        <fullName evidence="2">histidine kinase</fullName>
        <ecNumber evidence="2">2.7.13.3</ecNumber>
    </recommendedName>
</protein>
<keyword evidence="6" id="KW-0418">Kinase</keyword>
<name>A0ABT3GM00_9BACT</name>
<keyword evidence="5" id="KW-0547">Nucleotide-binding</keyword>
<dbReference type="SUPFAM" id="SSF55785">
    <property type="entry name" value="PYP-like sensor domain (PAS domain)"/>
    <property type="match status" value="3"/>
</dbReference>
<evidence type="ECO:0000259" key="11">
    <source>
        <dbReference type="PROSITE" id="PS50112"/>
    </source>
</evidence>
<dbReference type="InterPro" id="IPR000014">
    <property type="entry name" value="PAS"/>
</dbReference>
<evidence type="ECO:0000256" key="3">
    <source>
        <dbReference type="ARBA" id="ARBA00022553"/>
    </source>
</evidence>
<dbReference type="PANTHER" id="PTHR43065:SF10">
    <property type="entry name" value="PEROXIDE STRESS-ACTIVATED HISTIDINE KINASE MAK3"/>
    <property type="match status" value="1"/>
</dbReference>
<evidence type="ECO:0000256" key="6">
    <source>
        <dbReference type="ARBA" id="ARBA00022777"/>
    </source>
</evidence>
<evidence type="ECO:0000313" key="13">
    <source>
        <dbReference type="EMBL" id="MCW1924512.1"/>
    </source>
</evidence>
<dbReference type="InterPro" id="IPR036890">
    <property type="entry name" value="HATPase_C_sf"/>
</dbReference>
<keyword evidence="7" id="KW-0067">ATP-binding</keyword>
<evidence type="ECO:0000259" key="10">
    <source>
        <dbReference type="PROSITE" id="PS50109"/>
    </source>
</evidence>
<evidence type="ECO:0000259" key="12">
    <source>
        <dbReference type="PROSITE" id="PS50113"/>
    </source>
</evidence>
<dbReference type="EC" id="2.7.13.3" evidence="2"/>
<dbReference type="PROSITE" id="PS50109">
    <property type="entry name" value="HIS_KIN"/>
    <property type="match status" value="1"/>
</dbReference>
<organism evidence="13 14">
    <name type="scientific">Luteolibacter arcticus</name>
    <dbReference type="NCBI Taxonomy" id="1581411"/>
    <lineage>
        <taxon>Bacteria</taxon>
        <taxon>Pseudomonadati</taxon>
        <taxon>Verrucomicrobiota</taxon>
        <taxon>Verrucomicrobiia</taxon>
        <taxon>Verrucomicrobiales</taxon>
        <taxon>Verrucomicrobiaceae</taxon>
        <taxon>Luteolibacter</taxon>
    </lineage>
</organism>
<keyword evidence="4" id="KW-0808">Transferase</keyword>
<comment type="caution">
    <text evidence="13">The sequence shown here is derived from an EMBL/GenBank/DDBJ whole genome shotgun (WGS) entry which is preliminary data.</text>
</comment>
<keyword evidence="3" id="KW-0597">Phosphoprotein</keyword>
<dbReference type="Pfam" id="PF08448">
    <property type="entry name" value="PAS_4"/>
    <property type="match status" value="3"/>
</dbReference>
<evidence type="ECO:0000256" key="5">
    <source>
        <dbReference type="ARBA" id="ARBA00022741"/>
    </source>
</evidence>
<dbReference type="PROSITE" id="PS50113">
    <property type="entry name" value="PAC"/>
    <property type="match status" value="3"/>
</dbReference>
<evidence type="ECO:0000256" key="4">
    <source>
        <dbReference type="ARBA" id="ARBA00022679"/>
    </source>
</evidence>